<reference evidence="2" key="2">
    <citation type="submission" date="2020-05" db="UniProtKB">
        <authorList>
            <consortium name="EnsemblMetazoa"/>
        </authorList>
    </citation>
    <scope>IDENTIFICATION</scope>
    <source>
        <strain evidence="2">FAR1</strain>
    </source>
</reference>
<dbReference type="Proteomes" id="UP000075886">
    <property type="component" value="Unassembled WGS sequence"/>
</dbReference>
<dbReference type="EnsemblMetazoa" id="AFAF006393-RA">
    <property type="protein sequence ID" value="AFAF006393-PA"/>
    <property type="gene ID" value="AFAF006393"/>
</dbReference>
<proteinExistence type="predicted"/>
<evidence type="ECO:0000256" key="1">
    <source>
        <dbReference type="SAM" id="Phobius"/>
    </source>
</evidence>
<dbReference type="VEuPathDB" id="VectorBase:AFAF006393"/>
<protein>
    <submittedName>
        <fullName evidence="2">Uncharacterized protein</fullName>
    </submittedName>
</protein>
<keyword evidence="1" id="KW-0472">Membrane</keyword>
<keyword evidence="3" id="KW-1185">Reference proteome</keyword>
<reference evidence="3" key="1">
    <citation type="submission" date="2014-01" db="EMBL/GenBank/DDBJ databases">
        <title>The Genome Sequence of Anopheles farauti FAR1 (V2).</title>
        <authorList>
            <consortium name="The Broad Institute Genomics Platform"/>
            <person name="Neafsey D.E."/>
            <person name="Besansky N."/>
            <person name="Howell P."/>
            <person name="Walton C."/>
            <person name="Young S.K."/>
            <person name="Zeng Q."/>
            <person name="Gargeya S."/>
            <person name="Fitzgerald M."/>
            <person name="Haas B."/>
            <person name="Abouelleil A."/>
            <person name="Allen A.W."/>
            <person name="Alvarado L."/>
            <person name="Arachchi H.M."/>
            <person name="Berlin A.M."/>
            <person name="Chapman S.B."/>
            <person name="Gainer-Dewar J."/>
            <person name="Goldberg J."/>
            <person name="Griggs A."/>
            <person name="Gujja S."/>
            <person name="Hansen M."/>
            <person name="Howarth C."/>
            <person name="Imamovic A."/>
            <person name="Ireland A."/>
            <person name="Larimer J."/>
            <person name="McCowan C."/>
            <person name="Murphy C."/>
            <person name="Pearson M."/>
            <person name="Poon T.W."/>
            <person name="Priest M."/>
            <person name="Roberts A."/>
            <person name="Saif S."/>
            <person name="Shea T."/>
            <person name="Sisk P."/>
            <person name="Sykes S."/>
            <person name="Wortman J."/>
            <person name="Nusbaum C."/>
            <person name="Birren B."/>
        </authorList>
    </citation>
    <scope>NUCLEOTIDE SEQUENCE [LARGE SCALE GENOMIC DNA]</scope>
    <source>
        <strain evidence="3">FAR1</strain>
    </source>
</reference>
<accession>A0A182QAN5</accession>
<keyword evidence="1" id="KW-0812">Transmembrane</keyword>
<keyword evidence="1" id="KW-1133">Transmembrane helix</keyword>
<feature type="transmembrane region" description="Helical" evidence="1">
    <location>
        <begin position="69"/>
        <end position="87"/>
    </location>
</feature>
<evidence type="ECO:0000313" key="3">
    <source>
        <dbReference type="Proteomes" id="UP000075886"/>
    </source>
</evidence>
<dbReference type="AlphaFoldDB" id="A0A182QAN5"/>
<name>A0A182QAN5_9DIPT</name>
<organism evidence="2 3">
    <name type="scientific">Anopheles farauti</name>
    <dbReference type="NCBI Taxonomy" id="69004"/>
    <lineage>
        <taxon>Eukaryota</taxon>
        <taxon>Metazoa</taxon>
        <taxon>Ecdysozoa</taxon>
        <taxon>Arthropoda</taxon>
        <taxon>Hexapoda</taxon>
        <taxon>Insecta</taxon>
        <taxon>Pterygota</taxon>
        <taxon>Neoptera</taxon>
        <taxon>Endopterygota</taxon>
        <taxon>Diptera</taxon>
        <taxon>Nematocera</taxon>
        <taxon>Culicoidea</taxon>
        <taxon>Culicidae</taxon>
        <taxon>Anophelinae</taxon>
        <taxon>Anopheles</taxon>
    </lineage>
</organism>
<evidence type="ECO:0000313" key="2">
    <source>
        <dbReference type="EnsemblMetazoa" id="AFAF006393-PA"/>
    </source>
</evidence>
<dbReference type="EMBL" id="AXCN02001492">
    <property type="status" value="NOT_ANNOTATED_CDS"/>
    <property type="molecule type" value="Genomic_DNA"/>
</dbReference>
<sequence>MSSTSLRVPPVGVAVVEDLLLDGDRGGGGGDRTRRTRAMMMVVSVGFLRRRRIDGPIGVRVGVRVVQRLKVMVVVVVVVVIGFRLFVRIATGGSTAVVVLPPSGDPYDECLEWVDLASSSSSPSASLTASSASSWAGWEGTDAPVAAATAAAAAAAIAAANRCCTDDTPSGGCNTHTPLMMASAESGSAAVVGTFLPLLSVAAAAAAAAAATTPPFLSGLSACQSGLTHCGAAGLRRLILDIACKLASDDDRDAFRSSSSPPAGPPRLALPLPSIDSESLTCPLPASSASFSASSSDDGIDRSSPLICSLMLLLRAARSASLPGMKPRPMSAARLAVVGAAVAAKRIGKRHATEPEPLLLDLHQPLAEQHAELHRIERCAGLVLARRDRLRGLTVRDLLLQAHPVVVEPVGDGARRQAQLARQELDRLHVRNSDVSLLEVSLLLSCPPGPVDRRRLLASRRSFFSTCSRSTLLASLSQSCMRMNGSRPLMLSMCQGFGFESSSETEPCDRPSTASPKIFCPMLFASSASLIFVVITCVSRSCVRAAIS</sequence>